<reference evidence="1 2" key="1">
    <citation type="submission" date="2018-10" db="EMBL/GenBank/DDBJ databases">
        <title>A high-quality apple genome assembly.</title>
        <authorList>
            <person name="Hu J."/>
        </authorList>
    </citation>
    <scope>NUCLEOTIDE SEQUENCE [LARGE SCALE GENOMIC DNA]</scope>
    <source>
        <strain evidence="2">cv. HFTH1</strain>
        <tissue evidence="1">Young leaf</tissue>
    </source>
</reference>
<name>A0A498K2E2_MALDO</name>
<comment type="caution">
    <text evidence="1">The sequence shown here is derived from an EMBL/GenBank/DDBJ whole genome shotgun (WGS) entry which is preliminary data.</text>
</comment>
<organism evidence="1 2">
    <name type="scientific">Malus domestica</name>
    <name type="common">Apple</name>
    <name type="synonym">Pyrus malus</name>
    <dbReference type="NCBI Taxonomy" id="3750"/>
    <lineage>
        <taxon>Eukaryota</taxon>
        <taxon>Viridiplantae</taxon>
        <taxon>Streptophyta</taxon>
        <taxon>Embryophyta</taxon>
        <taxon>Tracheophyta</taxon>
        <taxon>Spermatophyta</taxon>
        <taxon>Magnoliopsida</taxon>
        <taxon>eudicotyledons</taxon>
        <taxon>Gunneridae</taxon>
        <taxon>Pentapetalae</taxon>
        <taxon>rosids</taxon>
        <taxon>fabids</taxon>
        <taxon>Rosales</taxon>
        <taxon>Rosaceae</taxon>
        <taxon>Amygdaloideae</taxon>
        <taxon>Maleae</taxon>
        <taxon>Malus</taxon>
    </lineage>
</organism>
<dbReference type="EMBL" id="RDQH01000331">
    <property type="protein sequence ID" value="RXH99912.1"/>
    <property type="molecule type" value="Genomic_DNA"/>
</dbReference>
<evidence type="ECO:0000313" key="1">
    <source>
        <dbReference type="EMBL" id="RXH99912.1"/>
    </source>
</evidence>
<evidence type="ECO:0000313" key="2">
    <source>
        <dbReference type="Proteomes" id="UP000290289"/>
    </source>
</evidence>
<gene>
    <name evidence="1" type="ORF">DVH24_021714</name>
</gene>
<accession>A0A498K2E2</accession>
<protein>
    <submittedName>
        <fullName evidence="1">Uncharacterized protein</fullName>
    </submittedName>
</protein>
<dbReference type="Proteomes" id="UP000290289">
    <property type="component" value="Chromosome 5"/>
</dbReference>
<dbReference type="AlphaFoldDB" id="A0A498K2E2"/>
<proteinExistence type="predicted"/>
<sequence length="64" mass="7411">MRSGLLKLITKLLRDCYYTFKENSVLIKLLKHMSAPLKTVAAKDLMNLGERIRLPFSVQEFPDD</sequence>
<keyword evidence="2" id="KW-1185">Reference proteome</keyword>